<evidence type="ECO:0000256" key="1">
    <source>
        <dbReference type="SAM" id="MobiDB-lite"/>
    </source>
</evidence>
<evidence type="ECO:0008006" key="4">
    <source>
        <dbReference type="Google" id="ProtNLM"/>
    </source>
</evidence>
<reference evidence="2 3" key="1">
    <citation type="submission" date="2023-04" db="EMBL/GenBank/DDBJ databases">
        <title>Genome sequence of Halobacillus naozhouensis KACC 21980.</title>
        <authorList>
            <person name="Kim S."/>
            <person name="Heo J."/>
            <person name="Kwon S.-W."/>
        </authorList>
    </citation>
    <scope>NUCLEOTIDE SEQUENCE [LARGE SCALE GENOMIC DNA]</scope>
    <source>
        <strain evidence="2 3">KCTC 13234</strain>
    </source>
</reference>
<protein>
    <recommendedName>
        <fullName evidence="4">Spore coat protein W</fullName>
    </recommendedName>
</protein>
<proteinExistence type="predicted"/>
<keyword evidence="3" id="KW-1185">Reference proteome</keyword>
<feature type="region of interest" description="Disordered" evidence="1">
    <location>
        <begin position="50"/>
        <end position="78"/>
    </location>
</feature>
<gene>
    <name evidence="2" type="ORF">P9989_07450</name>
</gene>
<evidence type="ECO:0000313" key="2">
    <source>
        <dbReference type="EMBL" id="WFT76191.1"/>
    </source>
</evidence>
<accession>A0ABY8J5L8</accession>
<dbReference type="EMBL" id="CP121671">
    <property type="protein sequence ID" value="WFT76191.1"/>
    <property type="molecule type" value="Genomic_DNA"/>
</dbReference>
<dbReference type="RefSeq" id="WP_283078145.1">
    <property type="nucleotide sequence ID" value="NZ_CP121671.1"/>
</dbReference>
<evidence type="ECO:0000313" key="3">
    <source>
        <dbReference type="Proteomes" id="UP001221597"/>
    </source>
</evidence>
<sequence length="78" mass="8946">MSNNNDDFQNISGRIIDMIVGSTLKKHGVKLDPNRIDPEQREEIKKIVEDLRKSADSLTKKTSEEDNSEKDNKDETDK</sequence>
<dbReference type="Proteomes" id="UP001221597">
    <property type="component" value="Chromosome"/>
</dbReference>
<organism evidence="2 3">
    <name type="scientific">Halobacillus naozhouensis</name>
    <dbReference type="NCBI Taxonomy" id="554880"/>
    <lineage>
        <taxon>Bacteria</taxon>
        <taxon>Bacillati</taxon>
        <taxon>Bacillota</taxon>
        <taxon>Bacilli</taxon>
        <taxon>Bacillales</taxon>
        <taxon>Bacillaceae</taxon>
        <taxon>Halobacillus</taxon>
    </lineage>
</organism>
<name>A0ABY8J5L8_9BACI</name>